<keyword evidence="4" id="KW-1185">Reference proteome</keyword>
<dbReference type="InterPro" id="IPR038696">
    <property type="entry name" value="IalB_sf"/>
</dbReference>
<comment type="caution">
    <text evidence="3">The sequence shown here is derived from an EMBL/GenBank/DDBJ whole genome shotgun (WGS) entry which is preliminary data.</text>
</comment>
<feature type="region of interest" description="Disordered" evidence="1">
    <location>
        <begin position="200"/>
        <end position="248"/>
    </location>
</feature>
<gene>
    <name evidence="3" type="ORF">D3273_00950</name>
</gene>
<evidence type="ECO:0000256" key="2">
    <source>
        <dbReference type="SAM" id="SignalP"/>
    </source>
</evidence>
<evidence type="ECO:0000313" key="4">
    <source>
        <dbReference type="Proteomes" id="UP000290759"/>
    </source>
</evidence>
<accession>A0A4Q2UAL9</accession>
<dbReference type="OrthoDB" id="8017994at2"/>
<reference evidence="3 4" key="2">
    <citation type="submission" date="2019-02" db="EMBL/GenBank/DDBJ databases">
        <title>'Lichenibacterium ramalinii' gen. nov. sp. nov., 'Lichenibacterium minor' gen. nov. sp. nov.</title>
        <authorList>
            <person name="Pankratov T."/>
        </authorList>
    </citation>
    <scope>NUCLEOTIDE SEQUENCE [LARGE SCALE GENOMIC DNA]</scope>
    <source>
        <strain evidence="3 4">RmlP026</strain>
    </source>
</reference>
<name>A0A4Q2UAL9_9HYPH</name>
<dbReference type="Pfam" id="PF06776">
    <property type="entry name" value="IalB"/>
    <property type="match status" value="1"/>
</dbReference>
<feature type="signal peptide" evidence="2">
    <location>
        <begin position="1"/>
        <end position="25"/>
    </location>
</feature>
<dbReference type="EMBL" id="QYBB01000001">
    <property type="protein sequence ID" value="RYC33853.1"/>
    <property type="molecule type" value="Genomic_DNA"/>
</dbReference>
<evidence type="ECO:0000313" key="3">
    <source>
        <dbReference type="EMBL" id="RYC33853.1"/>
    </source>
</evidence>
<sequence>MSMQTMKLGAAALLAGALLASQAQAQTAGAPAGGQPGQAPNPSAPVKLDMKTLEGSDWTKVCGKPAPGQKETCFTTRDFTTDPKQPPQVALAIYDVKGEDNRIVRVLLPIGLMLRPGVRFSVDKGAASSGAYEFCMPNGCFAEAQVNGKVVDQMKKGTALNVVAKGPANNEITFSLPLANFGKGFDGAPIPTEVLQKRQEDQQAELQKQLQARAQAQRQQLEQAPAAGAPAATPPAGATPAPTAPAKP</sequence>
<dbReference type="InterPro" id="IPR010642">
    <property type="entry name" value="Invasion_prot_B"/>
</dbReference>
<keyword evidence="2" id="KW-0732">Signal</keyword>
<organism evidence="3 4">
    <name type="scientific">Lichenibacterium minor</name>
    <dbReference type="NCBI Taxonomy" id="2316528"/>
    <lineage>
        <taxon>Bacteria</taxon>
        <taxon>Pseudomonadati</taxon>
        <taxon>Pseudomonadota</taxon>
        <taxon>Alphaproteobacteria</taxon>
        <taxon>Hyphomicrobiales</taxon>
        <taxon>Lichenihabitantaceae</taxon>
        <taxon>Lichenibacterium</taxon>
    </lineage>
</organism>
<evidence type="ECO:0000256" key="1">
    <source>
        <dbReference type="SAM" id="MobiDB-lite"/>
    </source>
</evidence>
<dbReference type="Gene3D" id="2.60.40.1880">
    <property type="entry name" value="Invasion associated locus B (IalB) protein"/>
    <property type="match status" value="1"/>
</dbReference>
<dbReference type="RefSeq" id="WP_129222712.1">
    <property type="nucleotide sequence ID" value="NZ_QYBB01000001.1"/>
</dbReference>
<proteinExistence type="predicted"/>
<dbReference type="AlphaFoldDB" id="A0A4Q2UAL9"/>
<feature type="chain" id="PRO_5021014402" evidence="2">
    <location>
        <begin position="26"/>
        <end position="248"/>
    </location>
</feature>
<dbReference type="Proteomes" id="UP000290759">
    <property type="component" value="Unassembled WGS sequence"/>
</dbReference>
<protein>
    <submittedName>
        <fullName evidence="3">Invasion associated locus B family protein</fullName>
    </submittedName>
</protein>
<feature type="compositionally biased region" description="Low complexity" evidence="1">
    <location>
        <begin position="204"/>
        <end position="241"/>
    </location>
</feature>
<reference evidence="3 4" key="1">
    <citation type="submission" date="2018-12" db="EMBL/GenBank/DDBJ databases">
        <authorList>
            <person name="Grouzdev D.S."/>
            <person name="Krutkina M.S."/>
        </authorList>
    </citation>
    <scope>NUCLEOTIDE SEQUENCE [LARGE SCALE GENOMIC DNA]</scope>
    <source>
        <strain evidence="3 4">RmlP026</strain>
    </source>
</reference>